<evidence type="ECO:0000256" key="2">
    <source>
        <dbReference type="ARBA" id="ARBA00023315"/>
    </source>
</evidence>
<accession>A0A218X1J0</accession>
<keyword evidence="1" id="KW-0808">Transferase</keyword>
<organism evidence="3 4">
    <name type="scientific">Punica granatum</name>
    <name type="common">Pomegranate</name>
    <dbReference type="NCBI Taxonomy" id="22663"/>
    <lineage>
        <taxon>Eukaryota</taxon>
        <taxon>Viridiplantae</taxon>
        <taxon>Streptophyta</taxon>
        <taxon>Embryophyta</taxon>
        <taxon>Tracheophyta</taxon>
        <taxon>Spermatophyta</taxon>
        <taxon>Magnoliopsida</taxon>
        <taxon>eudicotyledons</taxon>
        <taxon>Gunneridae</taxon>
        <taxon>Pentapetalae</taxon>
        <taxon>rosids</taxon>
        <taxon>malvids</taxon>
        <taxon>Myrtales</taxon>
        <taxon>Lythraceae</taxon>
        <taxon>Punica</taxon>
    </lineage>
</organism>
<gene>
    <name evidence="3" type="ORF">CDL15_Pgr002777</name>
</gene>
<dbReference type="AlphaFoldDB" id="A0A218X1J0"/>
<protein>
    <submittedName>
        <fullName evidence="3">Uncharacterized protein</fullName>
    </submittedName>
</protein>
<dbReference type="GO" id="GO:0016747">
    <property type="term" value="F:acyltransferase activity, transferring groups other than amino-acyl groups"/>
    <property type="evidence" value="ECO:0007669"/>
    <property type="project" value="UniProtKB-ARBA"/>
</dbReference>
<sequence>MGPLTWLVTRVTLFPNSGMCIGIQFMHVAADGMAINRFTKTWASICRSELEGDTTSTCIKNALPFLDRSVIKDPNVLSRASCLRNGGTSSRHGKRRATFTLTRVHIDRLKSWILSKTEDPLLRISTFVATCANILVCLIKSKEIGKTKVLNPDFHHFVFLADCRECLGYPIPNIFFGNCLESCFVSVKREELVGQHGIVSATRALGAKVKELEEEGGLLREPE</sequence>
<dbReference type="Pfam" id="PF02458">
    <property type="entry name" value="Transferase"/>
    <property type="match status" value="1"/>
</dbReference>
<dbReference type="InterPro" id="IPR051504">
    <property type="entry name" value="Plant_metabolite_acyltrans"/>
</dbReference>
<name>A0A218X1J0_PUNGR</name>
<evidence type="ECO:0000313" key="3">
    <source>
        <dbReference type="EMBL" id="OWM78606.1"/>
    </source>
</evidence>
<evidence type="ECO:0000313" key="4">
    <source>
        <dbReference type="Proteomes" id="UP000197138"/>
    </source>
</evidence>
<dbReference type="EMBL" id="MTKT01002492">
    <property type="protein sequence ID" value="OWM78606.1"/>
    <property type="molecule type" value="Genomic_DNA"/>
</dbReference>
<dbReference type="InterPro" id="IPR023213">
    <property type="entry name" value="CAT-like_dom_sf"/>
</dbReference>
<dbReference type="Proteomes" id="UP000197138">
    <property type="component" value="Unassembled WGS sequence"/>
</dbReference>
<proteinExistence type="predicted"/>
<reference evidence="4" key="1">
    <citation type="journal article" date="2017" name="Plant J.">
        <title>The pomegranate (Punica granatum L.) genome and the genomics of punicalagin biosynthesis.</title>
        <authorList>
            <person name="Qin G."/>
            <person name="Xu C."/>
            <person name="Ming R."/>
            <person name="Tang H."/>
            <person name="Guyot R."/>
            <person name="Kramer E.M."/>
            <person name="Hu Y."/>
            <person name="Yi X."/>
            <person name="Qi Y."/>
            <person name="Xu X."/>
            <person name="Gao Z."/>
            <person name="Pan H."/>
            <person name="Jian J."/>
            <person name="Tian Y."/>
            <person name="Yue Z."/>
            <person name="Xu Y."/>
        </authorList>
    </citation>
    <scope>NUCLEOTIDE SEQUENCE [LARGE SCALE GENOMIC DNA]</scope>
    <source>
        <strain evidence="4">cv. Dabenzi</strain>
    </source>
</reference>
<dbReference type="Gene3D" id="3.30.559.10">
    <property type="entry name" value="Chloramphenicol acetyltransferase-like domain"/>
    <property type="match status" value="2"/>
</dbReference>
<evidence type="ECO:0000256" key="1">
    <source>
        <dbReference type="ARBA" id="ARBA00022679"/>
    </source>
</evidence>
<dbReference type="PANTHER" id="PTHR31625">
    <property type="match status" value="1"/>
</dbReference>
<comment type="caution">
    <text evidence="3">The sequence shown here is derived from an EMBL/GenBank/DDBJ whole genome shotgun (WGS) entry which is preliminary data.</text>
</comment>
<keyword evidence="2" id="KW-0012">Acyltransferase</keyword>